<dbReference type="Gene3D" id="1.10.800.10">
    <property type="entry name" value="Aromatic amino acid hydroxylase"/>
    <property type="match status" value="1"/>
</dbReference>
<evidence type="ECO:0000256" key="2">
    <source>
        <dbReference type="ARBA" id="ARBA00009712"/>
    </source>
</evidence>
<comment type="caution">
    <text evidence="9">The sequence shown here is derived from an EMBL/GenBank/DDBJ whole genome shotgun (WGS) entry which is preliminary data.</text>
</comment>
<dbReference type="InterPro" id="IPR019774">
    <property type="entry name" value="Aromatic-AA_hydroxylase_C"/>
</dbReference>
<evidence type="ECO:0000256" key="7">
    <source>
        <dbReference type="PIRSR" id="PIRSR601273-2"/>
    </source>
</evidence>
<keyword evidence="4" id="KW-0560">Oxidoreductase</keyword>
<evidence type="ECO:0000256" key="1">
    <source>
        <dbReference type="ARBA" id="ARBA00001954"/>
    </source>
</evidence>
<evidence type="ECO:0000256" key="6">
    <source>
        <dbReference type="ARBA" id="ARBA00023033"/>
    </source>
</evidence>
<dbReference type="InterPro" id="IPR001273">
    <property type="entry name" value="ArAA_hydroxylase"/>
</dbReference>
<dbReference type="SUPFAM" id="SSF56534">
    <property type="entry name" value="Aromatic aminoacid monoxygenases, catalytic and oligomerization domains"/>
    <property type="match status" value="1"/>
</dbReference>
<dbReference type="InterPro" id="IPR036951">
    <property type="entry name" value="ArAA_hydroxylase_sf"/>
</dbReference>
<dbReference type="InterPro" id="IPR036329">
    <property type="entry name" value="Aro-AA_hydroxylase_C_sf"/>
</dbReference>
<comment type="similarity">
    <text evidence="2">Belongs to the biopterin-dependent aromatic amino acid hydroxylase family.</text>
</comment>
<feature type="binding site" evidence="7">
    <location>
        <position position="208"/>
    </location>
    <ligand>
        <name>Fe cation</name>
        <dbReference type="ChEBI" id="CHEBI:24875"/>
    </ligand>
</feature>
<dbReference type="EMBL" id="BIFH01000041">
    <property type="protein sequence ID" value="GCE00616.1"/>
    <property type="molecule type" value="Genomic_DNA"/>
</dbReference>
<evidence type="ECO:0000256" key="3">
    <source>
        <dbReference type="ARBA" id="ARBA00022723"/>
    </source>
</evidence>
<dbReference type="CDD" id="cd00361">
    <property type="entry name" value="arom_aa_hydroxylase"/>
    <property type="match status" value="1"/>
</dbReference>
<dbReference type="GO" id="GO:0009072">
    <property type="term" value="P:aromatic amino acid metabolic process"/>
    <property type="evidence" value="ECO:0007669"/>
    <property type="project" value="InterPro"/>
</dbReference>
<reference evidence="9 10" key="1">
    <citation type="submission" date="2018-12" db="EMBL/GenBank/DDBJ databases">
        <title>Draft genome sequence of Embleya hyalina NBRC 13850T.</title>
        <authorList>
            <person name="Komaki H."/>
            <person name="Hosoyama A."/>
            <person name="Kimura A."/>
            <person name="Ichikawa N."/>
            <person name="Tamura T."/>
        </authorList>
    </citation>
    <scope>NUCLEOTIDE SEQUENCE [LARGE SCALE GENOMIC DNA]</scope>
    <source>
        <strain evidence="9 10">NBRC 13850</strain>
    </source>
</reference>
<dbReference type="AlphaFoldDB" id="A0A401Z1H2"/>
<keyword evidence="10" id="KW-1185">Reference proteome</keyword>
<dbReference type="NCBIfam" id="NF008877">
    <property type="entry name" value="PRK11913.1-2"/>
    <property type="match status" value="1"/>
</dbReference>
<feature type="binding site" evidence="7">
    <location>
        <position position="162"/>
    </location>
    <ligand>
        <name>Fe cation</name>
        <dbReference type="ChEBI" id="CHEBI:24875"/>
    </ligand>
</feature>
<evidence type="ECO:0000313" key="10">
    <source>
        <dbReference type="Proteomes" id="UP000286931"/>
    </source>
</evidence>
<proteinExistence type="inferred from homology"/>
<feature type="binding site" evidence="7">
    <location>
        <position position="167"/>
    </location>
    <ligand>
        <name>Fe cation</name>
        <dbReference type="ChEBI" id="CHEBI:24875"/>
    </ligand>
</feature>
<evidence type="ECO:0000256" key="4">
    <source>
        <dbReference type="ARBA" id="ARBA00023002"/>
    </source>
</evidence>
<keyword evidence="5 7" id="KW-0408">Iron</keyword>
<dbReference type="PANTHER" id="PTHR11473:SF24">
    <property type="entry name" value="PHENYLALANINE-4-HYDROXYLASE"/>
    <property type="match status" value="1"/>
</dbReference>
<evidence type="ECO:0000259" key="8">
    <source>
        <dbReference type="PROSITE" id="PS51410"/>
    </source>
</evidence>
<feature type="domain" description="Biopterin-dependent aromatic amino acid hydroxylase family profile" evidence="8">
    <location>
        <begin position="1"/>
        <end position="295"/>
    </location>
</feature>
<dbReference type="GO" id="GO:0016714">
    <property type="term" value="F:oxidoreductase activity, acting on paired donors, with incorporation or reduction of molecular oxygen, reduced pteridine as one donor, and incorporation of one atom of oxygen"/>
    <property type="evidence" value="ECO:0007669"/>
    <property type="project" value="InterPro"/>
</dbReference>
<dbReference type="GO" id="GO:0005506">
    <property type="term" value="F:iron ion binding"/>
    <property type="evidence" value="ECO:0007669"/>
    <property type="project" value="InterPro"/>
</dbReference>
<protein>
    <submittedName>
        <fullName evidence="9">Phenylalanine-4-hydroxylase</fullName>
    </submittedName>
</protein>
<dbReference type="OrthoDB" id="9780502at2"/>
<dbReference type="Proteomes" id="UP000286931">
    <property type="component" value="Unassembled WGS sequence"/>
</dbReference>
<keyword evidence="3 7" id="KW-0479">Metal-binding</keyword>
<name>A0A401Z1H2_9ACTN</name>
<dbReference type="PROSITE" id="PS51410">
    <property type="entry name" value="BH4_AAA_HYDROXYL_2"/>
    <property type="match status" value="1"/>
</dbReference>
<comment type="cofactor">
    <cofactor evidence="1 7">
        <name>Fe(2+)</name>
        <dbReference type="ChEBI" id="CHEBI:29033"/>
    </cofactor>
</comment>
<sequence length="295" mass="32806">MFEEAQYLAPVTVRADGGVEVELAHGHPGFADSAYRERRNRIAEQALGHTVGAPIADVAYTDEEHEVWRVVSEELGRAHRRFATAEYLHGTERLGLPADRIPQLQEVSDALAPLTGFRYLPAAGLVELREFYGSLADSYFHSTQYVRHHSVPLYTPEPDVIHEVIGHANALASDRFAALYRLAGQAARRVETHEALEFVSKVFWFTLEFGVMTEVGETKAYGAGILSSFGETREFRGMNIRPLDLAAMGTTPYDITRYQDTLFLAESMEHLEDVVGTFWATCDDDTTARLAVPAG</sequence>
<gene>
    <name evidence="9" type="primary">phhA_2</name>
    <name evidence="9" type="ORF">EHYA_08342</name>
</gene>
<evidence type="ECO:0000256" key="5">
    <source>
        <dbReference type="ARBA" id="ARBA00023004"/>
    </source>
</evidence>
<organism evidence="9 10">
    <name type="scientific">Embleya hyalina</name>
    <dbReference type="NCBI Taxonomy" id="516124"/>
    <lineage>
        <taxon>Bacteria</taxon>
        <taxon>Bacillati</taxon>
        <taxon>Actinomycetota</taxon>
        <taxon>Actinomycetes</taxon>
        <taxon>Kitasatosporales</taxon>
        <taxon>Streptomycetaceae</taxon>
        <taxon>Embleya</taxon>
    </lineage>
</organism>
<keyword evidence="6" id="KW-0503">Monooxygenase</keyword>
<dbReference type="RefSeq" id="WP_126642332.1">
    <property type="nucleotide sequence ID" value="NZ_BIFH01000041.1"/>
</dbReference>
<dbReference type="PRINTS" id="PR00372">
    <property type="entry name" value="FYWHYDRXLASE"/>
</dbReference>
<dbReference type="Pfam" id="PF00351">
    <property type="entry name" value="Biopterin_H"/>
    <property type="match status" value="1"/>
</dbReference>
<dbReference type="PANTHER" id="PTHR11473">
    <property type="entry name" value="AROMATIC AMINO ACID HYDROXYLASE"/>
    <property type="match status" value="1"/>
</dbReference>
<accession>A0A401Z1H2</accession>
<evidence type="ECO:0000313" key="9">
    <source>
        <dbReference type="EMBL" id="GCE00616.1"/>
    </source>
</evidence>